<accession>A0A3D8L8M0</accession>
<dbReference type="Proteomes" id="UP000256708">
    <property type="component" value="Unassembled WGS sequence"/>
</dbReference>
<evidence type="ECO:0000313" key="2">
    <source>
        <dbReference type="Proteomes" id="UP000256708"/>
    </source>
</evidence>
<reference evidence="2" key="1">
    <citation type="submission" date="2018-08" db="EMBL/GenBank/DDBJ databases">
        <authorList>
            <person name="Liu Z.-W."/>
            <person name="Du Z.-J."/>
        </authorList>
    </citation>
    <scope>NUCLEOTIDE SEQUENCE [LARGE SCALE GENOMIC DNA]</scope>
    <source>
        <strain evidence="2">H4X</strain>
    </source>
</reference>
<sequence length="71" mass="7395">MAMEKEHSEGFGSLLLLLLALFVIICCLELGSTGNNTTAAKAQEELIPVPDSPATASPASAKIAVKQQLVL</sequence>
<comment type="caution">
    <text evidence="1">The sequence shown here is derived from an EMBL/GenBank/DDBJ whole genome shotgun (WGS) entry which is preliminary data.</text>
</comment>
<dbReference type="EMBL" id="QRGR01000021">
    <property type="protein sequence ID" value="RDV13755.1"/>
    <property type="molecule type" value="Genomic_DNA"/>
</dbReference>
<protein>
    <submittedName>
        <fullName evidence="1">Uncharacterized protein</fullName>
    </submittedName>
</protein>
<name>A0A3D8L8M0_9BACT</name>
<keyword evidence="2" id="KW-1185">Reference proteome</keyword>
<gene>
    <name evidence="1" type="ORF">DXT99_18530</name>
</gene>
<proteinExistence type="predicted"/>
<organism evidence="1 2">
    <name type="scientific">Pontibacter diazotrophicus</name>
    <dbReference type="NCBI Taxonomy" id="1400979"/>
    <lineage>
        <taxon>Bacteria</taxon>
        <taxon>Pseudomonadati</taxon>
        <taxon>Bacteroidota</taxon>
        <taxon>Cytophagia</taxon>
        <taxon>Cytophagales</taxon>
        <taxon>Hymenobacteraceae</taxon>
        <taxon>Pontibacter</taxon>
    </lineage>
</organism>
<dbReference type="AlphaFoldDB" id="A0A3D8L8M0"/>
<evidence type="ECO:0000313" key="1">
    <source>
        <dbReference type="EMBL" id="RDV13755.1"/>
    </source>
</evidence>